<accession>A0A7Z7MTZ5</accession>
<dbReference type="InterPro" id="IPR058624">
    <property type="entry name" value="MdtA-like_HH"/>
</dbReference>
<dbReference type="GO" id="GO:0005886">
    <property type="term" value="C:plasma membrane"/>
    <property type="evidence" value="ECO:0007669"/>
    <property type="project" value="TreeGrafter"/>
</dbReference>
<protein>
    <submittedName>
        <fullName evidence="4">HlyD family secretion protein</fullName>
    </submittedName>
</protein>
<dbReference type="PANTHER" id="PTHR30438">
    <property type="entry name" value="36 KDA ANTIGEN-RELATED"/>
    <property type="match status" value="1"/>
</dbReference>
<feature type="transmembrane region" description="Helical" evidence="2">
    <location>
        <begin position="12"/>
        <end position="28"/>
    </location>
</feature>
<dbReference type="Gene3D" id="2.40.30.170">
    <property type="match status" value="1"/>
</dbReference>
<dbReference type="RefSeq" id="WP_154717316.1">
    <property type="nucleotide sequence ID" value="NZ_LT837803.1"/>
</dbReference>
<proteinExistence type="predicted"/>
<keyword evidence="2" id="KW-0812">Transmembrane</keyword>
<gene>
    <name evidence="4" type="primary">yhiI</name>
    <name evidence="4" type="ORF">SDENCHOL_10218</name>
</gene>
<sequence length="365" mass="38676">MAFTSSSNKSIFIIGALAVAALVAWYGWSQYASQGPGEGFISGNGRIEATEIDVAAKLPGRVSEIAVREGDFVTAGQVLARMQVDTLEAQREEALAGHQEALHAVAAAKAQISLRRSDVVAVQAQVAQREAELDAAQRRLARSATLSQEGAASQQELDDDRARVRSAEAALAAARAQVVAAQAAVEAARAQQTGAESRARAVQATIERIDVEIADSELKAPRDGRVQVRVAQPGEVIGAGGRLLNLLDLSDVYMTFFVPETAAGRIALGSEVRIVLDAAKGVVIPARVSFVASQAQFTPKTVETASERQKLMFRVRAQIPPELLRRHLEKVKTGVPGVAWLKLDAQAAWPAALAVTPALQTPAVD</sequence>
<feature type="coiled-coil region" evidence="1">
    <location>
        <begin position="119"/>
        <end position="191"/>
    </location>
</feature>
<dbReference type="Gene3D" id="1.10.287.470">
    <property type="entry name" value="Helix hairpin bin"/>
    <property type="match status" value="1"/>
</dbReference>
<dbReference type="Proteomes" id="UP000242886">
    <property type="component" value="Chromosome SDENCHOL"/>
</dbReference>
<keyword evidence="5" id="KW-1185">Reference proteome</keyword>
<evidence type="ECO:0000256" key="2">
    <source>
        <dbReference type="SAM" id="Phobius"/>
    </source>
</evidence>
<dbReference type="Pfam" id="PF25876">
    <property type="entry name" value="HH_MFP_RND"/>
    <property type="match status" value="1"/>
</dbReference>
<name>A0A7Z7MTZ5_9PROT</name>
<dbReference type="PANTHER" id="PTHR30438:SF2">
    <property type="entry name" value="MEMBRANE PROTEIN"/>
    <property type="match status" value="1"/>
</dbReference>
<keyword evidence="1" id="KW-0175">Coiled coil</keyword>
<keyword evidence="2" id="KW-0472">Membrane</keyword>
<keyword evidence="2" id="KW-1133">Transmembrane helix</keyword>
<feature type="domain" description="Multidrug resistance protein MdtA-like alpha-helical hairpin" evidence="3">
    <location>
        <begin position="122"/>
        <end position="183"/>
    </location>
</feature>
<dbReference type="PRINTS" id="PR01490">
    <property type="entry name" value="RTXTOXIND"/>
</dbReference>
<dbReference type="AlphaFoldDB" id="A0A7Z7MTZ5"/>
<evidence type="ECO:0000313" key="5">
    <source>
        <dbReference type="Proteomes" id="UP000242886"/>
    </source>
</evidence>
<evidence type="ECO:0000313" key="4">
    <source>
        <dbReference type="EMBL" id="SMB21213.1"/>
    </source>
</evidence>
<evidence type="ECO:0000259" key="3">
    <source>
        <dbReference type="Pfam" id="PF25876"/>
    </source>
</evidence>
<organism evidence="4 5">
    <name type="scientific">Sterolibacterium denitrificans</name>
    <dbReference type="NCBI Taxonomy" id="157592"/>
    <lineage>
        <taxon>Bacteria</taxon>
        <taxon>Pseudomonadati</taxon>
        <taxon>Pseudomonadota</taxon>
        <taxon>Betaproteobacteria</taxon>
        <taxon>Nitrosomonadales</taxon>
        <taxon>Sterolibacteriaceae</taxon>
        <taxon>Sterolibacterium</taxon>
    </lineage>
</organism>
<dbReference type="EMBL" id="LT837803">
    <property type="protein sequence ID" value="SMB21213.1"/>
    <property type="molecule type" value="Genomic_DNA"/>
</dbReference>
<evidence type="ECO:0000256" key="1">
    <source>
        <dbReference type="SAM" id="Coils"/>
    </source>
</evidence>
<dbReference type="SUPFAM" id="SSF111369">
    <property type="entry name" value="HlyD-like secretion proteins"/>
    <property type="match status" value="3"/>
</dbReference>
<reference evidence="4" key="1">
    <citation type="submission" date="2017-03" db="EMBL/GenBank/DDBJ databases">
        <authorList>
            <consortium name="AG Boll"/>
        </authorList>
    </citation>
    <scope>NUCLEOTIDE SEQUENCE [LARGE SCALE GENOMIC DNA]</scope>
    <source>
        <strain evidence="4">Chol</strain>
    </source>
</reference>
<dbReference type="Gene3D" id="2.40.50.100">
    <property type="match status" value="1"/>
</dbReference>